<evidence type="ECO:0000313" key="2">
    <source>
        <dbReference type="Proteomes" id="UP000054217"/>
    </source>
</evidence>
<name>A0A0C3JLE4_PISTI</name>
<accession>A0A0C3JLE4</accession>
<dbReference type="Proteomes" id="UP000054217">
    <property type="component" value="Unassembled WGS sequence"/>
</dbReference>
<sequence>MPWVIAPGRHIVREIEIDMNWDEVTPDDGVGLVSKWSSEVSGCVVAHCVTFVRQRSETAL</sequence>
<evidence type="ECO:0000313" key="1">
    <source>
        <dbReference type="EMBL" id="KIN98376.1"/>
    </source>
</evidence>
<dbReference type="HOGENOM" id="CLU_2942753_0_0_1"/>
<organism evidence="1 2">
    <name type="scientific">Pisolithus tinctorius Marx 270</name>
    <dbReference type="NCBI Taxonomy" id="870435"/>
    <lineage>
        <taxon>Eukaryota</taxon>
        <taxon>Fungi</taxon>
        <taxon>Dikarya</taxon>
        <taxon>Basidiomycota</taxon>
        <taxon>Agaricomycotina</taxon>
        <taxon>Agaricomycetes</taxon>
        <taxon>Agaricomycetidae</taxon>
        <taxon>Boletales</taxon>
        <taxon>Sclerodermatineae</taxon>
        <taxon>Pisolithaceae</taxon>
        <taxon>Pisolithus</taxon>
    </lineage>
</organism>
<keyword evidence="2" id="KW-1185">Reference proteome</keyword>
<gene>
    <name evidence="1" type="ORF">M404DRAFT_1005358</name>
</gene>
<dbReference type="AlphaFoldDB" id="A0A0C3JLE4"/>
<reference evidence="2" key="2">
    <citation type="submission" date="2015-01" db="EMBL/GenBank/DDBJ databases">
        <title>Evolutionary Origins and Diversification of the Mycorrhizal Mutualists.</title>
        <authorList>
            <consortium name="DOE Joint Genome Institute"/>
            <consortium name="Mycorrhizal Genomics Consortium"/>
            <person name="Kohler A."/>
            <person name="Kuo A."/>
            <person name="Nagy L.G."/>
            <person name="Floudas D."/>
            <person name="Copeland A."/>
            <person name="Barry K.W."/>
            <person name="Cichocki N."/>
            <person name="Veneault-Fourrey C."/>
            <person name="LaButti K."/>
            <person name="Lindquist E.A."/>
            <person name="Lipzen A."/>
            <person name="Lundell T."/>
            <person name="Morin E."/>
            <person name="Murat C."/>
            <person name="Riley R."/>
            <person name="Ohm R."/>
            <person name="Sun H."/>
            <person name="Tunlid A."/>
            <person name="Henrissat B."/>
            <person name="Grigoriev I.V."/>
            <person name="Hibbett D.S."/>
            <person name="Martin F."/>
        </authorList>
    </citation>
    <scope>NUCLEOTIDE SEQUENCE [LARGE SCALE GENOMIC DNA]</scope>
    <source>
        <strain evidence="2">Marx 270</strain>
    </source>
</reference>
<feature type="non-terminal residue" evidence="1">
    <location>
        <position position="1"/>
    </location>
</feature>
<dbReference type="EMBL" id="KN832016">
    <property type="protein sequence ID" value="KIN98376.1"/>
    <property type="molecule type" value="Genomic_DNA"/>
</dbReference>
<dbReference type="InParanoid" id="A0A0C3JLE4"/>
<proteinExistence type="predicted"/>
<protein>
    <submittedName>
        <fullName evidence="1">Uncharacterized protein</fullName>
    </submittedName>
</protein>
<reference evidence="1 2" key="1">
    <citation type="submission" date="2014-04" db="EMBL/GenBank/DDBJ databases">
        <authorList>
            <consortium name="DOE Joint Genome Institute"/>
            <person name="Kuo A."/>
            <person name="Kohler A."/>
            <person name="Costa M.D."/>
            <person name="Nagy L.G."/>
            <person name="Floudas D."/>
            <person name="Copeland A."/>
            <person name="Barry K.W."/>
            <person name="Cichocki N."/>
            <person name="Veneault-Fourrey C."/>
            <person name="LaButti K."/>
            <person name="Lindquist E.A."/>
            <person name="Lipzen A."/>
            <person name="Lundell T."/>
            <person name="Morin E."/>
            <person name="Murat C."/>
            <person name="Sun H."/>
            <person name="Tunlid A."/>
            <person name="Henrissat B."/>
            <person name="Grigoriev I.V."/>
            <person name="Hibbett D.S."/>
            <person name="Martin F."/>
            <person name="Nordberg H.P."/>
            <person name="Cantor M.N."/>
            <person name="Hua S.X."/>
        </authorList>
    </citation>
    <scope>NUCLEOTIDE SEQUENCE [LARGE SCALE GENOMIC DNA]</scope>
    <source>
        <strain evidence="1 2">Marx 270</strain>
    </source>
</reference>